<organism evidence="4 5">
    <name type="scientific">Phytohabitans aurantiacus</name>
    <dbReference type="NCBI Taxonomy" id="3016789"/>
    <lineage>
        <taxon>Bacteria</taxon>
        <taxon>Bacillati</taxon>
        <taxon>Actinomycetota</taxon>
        <taxon>Actinomycetes</taxon>
        <taxon>Micromonosporales</taxon>
        <taxon>Micromonosporaceae</taxon>
    </lineage>
</organism>
<evidence type="ECO:0000259" key="3">
    <source>
        <dbReference type="Pfam" id="PF13458"/>
    </source>
</evidence>
<dbReference type="PROSITE" id="PS51257">
    <property type="entry name" value="PROKAR_LIPOPROTEIN"/>
    <property type="match status" value="1"/>
</dbReference>
<evidence type="ECO:0000256" key="1">
    <source>
        <dbReference type="ARBA" id="ARBA00010062"/>
    </source>
</evidence>
<dbReference type="InterPro" id="IPR028081">
    <property type="entry name" value="Leu-bd"/>
</dbReference>
<evidence type="ECO:0000256" key="2">
    <source>
        <dbReference type="ARBA" id="ARBA00022729"/>
    </source>
</evidence>
<comment type="caution">
    <text evidence="4">The sequence shown here is derived from an EMBL/GenBank/DDBJ whole genome shotgun (WGS) entry which is preliminary data.</text>
</comment>
<dbReference type="PANTHER" id="PTHR30483:SF6">
    <property type="entry name" value="PERIPLASMIC BINDING PROTEIN OF ABC TRANSPORTER FOR NATURAL AMINO ACIDS"/>
    <property type="match status" value="1"/>
</dbReference>
<evidence type="ECO:0000313" key="4">
    <source>
        <dbReference type="EMBL" id="GLH95168.1"/>
    </source>
</evidence>
<comment type="similarity">
    <text evidence="1">Belongs to the leucine-binding protein family.</text>
</comment>
<name>A0ABQ5QKK4_9ACTN</name>
<gene>
    <name evidence="4" type="ORF">Pa4123_04400</name>
</gene>
<keyword evidence="2" id="KW-0732">Signal</keyword>
<accession>A0ABQ5QKK4</accession>
<protein>
    <submittedName>
        <fullName evidence="4">Branched chain amino acid ABC transporter substrate-binding protein</fullName>
    </submittedName>
</protein>
<proteinExistence type="inferred from homology"/>
<dbReference type="Gene3D" id="3.40.50.2300">
    <property type="match status" value="2"/>
</dbReference>
<dbReference type="EMBL" id="BSDI01000001">
    <property type="protein sequence ID" value="GLH95168.1"/>
    <property type="molecule type" value="Genomic_DNA"/>
</dbReference>
<dbReference type="InterPro" id="IPR051010">
    <property type="entry name" value="BCAA_transport"/>
</dbReference>
<feature type="domain" description="Leucine-binding protein" evidence="3">
    <location>
        <begin position="40"/>
        <end position="382"/>
    </location>
</feature>
<reference evidence="4" key="1">
    <citation type="submission" date="2022-12" db="EMBL/GenBank/DDBJ databases">
        <title>New Phytohabitans aurantiacus sp. RD004123 nov., an actinomycete isolated from soil.</title>
        <authorList>
            <person name="Triningsih D.W."/>
            <person name="Harunari E."/>
            <person name="Igarashi Y."/>
        </authorList>
    </citation>
    <scope>NUCLEOTIDE SEQUENCE</scope>
    <source>
        <strain evidence="4">RD004123</strain>
    </source>
</reference>
<keyword evidence="5" id="KW-1185">Reference proteome</keyword>
<dbReference type="SUPFAM" id="SSF53822">
    <property type="entry name" value="Periplasmic binding protein-like I"/>
    <property type="match status" value="1"/>
</dbReference>
<dbReference type="InterPro" id="IPR006311">
    <property type="entry name" value="TAT_signal"/>
</dbReference>
<dbReference type="RefSeq" id="WP_281892036.1">
    <property type="nucleotide sequence ID" value="NZ_BSDI01000001.1"/>
</dbReference>
<sequence>MSQIDRRQALKLLAAVGAAGLAAACATEETPDEPQTSDEPVKIGLIAPQTGSLKAIGDEITNGFQLYLELNQNLLGGHPVELVIADEGADAKSAKAAVESLAKQGTLALTGVANVGALAGIRDTVESAKIPLIATNGIPRSLQSVLYIWCTSYVTNEPSDALAAYLKRETVASERVTVVAPDDDSGQDAFDAFRQEFGSGDARLTSAVLTDPAASASRSFFDTALNQVRGINPDVVYAFYSGQAATEFVKQYRAKGIQARIYAPGFFTDGTMLADTGDEARGIFTAMNYSADINNAANRLFATSYRRAHDATPSSAAMASYDAAQVLDKAIRLSRDRLTPPQVNLMLGRVGQIDSPRGGWQFNQPRTPQQKWYLREVRRDGQVLSNVLINELGTLG</sequence>
<dbReference type="PANTHER" id="PTHR30483">
    <property type="entry name" value="LEUCINE-SPECIFIC-BINDING PROTEIN"/>
    <property type="match status" value="1"/>
</dbReference>
<evidence type="ECO:0000313" key="5">
    <source>
        <dbReference type="Proteomes" id="UP001144280"/>
    </source>
</evidence>
<dbReference type="PROSITE" id="PS51318">
    <property type="entry name" value="TAT"/>
    <property type="match status" value="1"/>
</dbReference>
<dbReference type="InterPro" id="IPR028082">
    <property type="entry name" value="Peripla_BP_I"/>
</dbReference>
<dbReference type="Pfam" id="PF13458">
    <property type="entry name" value="Peripla_BP_6"/>
    <property type="match status" value="1"/>
</dbReference>
<dbReference type="Proteomes" id="UP001144280">
    <property type="component" value="Unassembled WGS sequence"/>
</dbReference>